<dbReference type="KEGG" id="tpal:117654457"/>
<dbReference type="InterPro" id="IPR032436">
    <property type="entry name" value="URB1_C"/>
</dbReference>
<feature type="compositionally biased region" description="Basic and acidic residues" evidence="1">
    <location>
        <begin position="114"/>
        <end position="133"/>
    </location>
</feature>
<reference evidence="5 6" key="1">
    <citation type="submission" date="2025-04" db="UniProtKB">
        <authorList>
            <consortium name="RefSeq"/>
        </authorList>
    </citation>
    <scope>IDENTIFICATION</scope>
    <source>
        <tissue evidence="5 6">Total insect</tissue>
    </source>
</reference>
<sequence>MGVKKLKRKASEDVPDVSVSKETAISSISEPPKKKHKGLSTEEFIAALKGSDGPEAVREWLYMISSEWEKSLMDRTLNRLKPERQAQREYNKLQSTEKNDSEEKSDEVDNLTPTEKDEEKDEEKGFEKEKNETEDLVTNECAEHIDCFLTSGGSVKDIIGTLPSPEFFEKVSQIQYIFRTLFKVLVRISASHRDKVPEAVEACRELLDSYLQVINNILKRQREPHFCLDLLTAMVALDTKFAKEILQKVTLDEEVVVNLTSLRAPLRSRVAYLKLLVALLIDADSSLLLAVSQMPWILTCVMEGLLYDPSNIVVMYLMTIKKAIVEKSSVFKTSKVNIFNPNTIISLLHLYKWKGPQNRPKTKSLAPWAMKNIKEKPKMENEIDSEEAGLVSSAVHELLLVLLTSHRYGIIFGGTQQTDRNNRLVSNVLKRVGHPWGNPKVADLISKTLAACPDSLDDTMNSIRPFIQPRSSPQWFLCAKFLCQVLEDQHPEEVLLRQLPMSAMKLSTAAINMCIPIPVVRALNAREAEVSCKENIDVAKSSLQLLLSMLRKATAFCDVVRKWSSEKILHYAQSAAFLNLFTKCILENVPSLDSLQKAWQVWSSKLSESDSMEIDGEATTRPVDVLSLLLEVLEMYQRLCPKILNPLHSAQSDFKTSLTNVVLQDHSSEDIALLRNRFFQLLLSIQDVNFVVENNELRNVITIVFQDLISPNPIVGSMASLVLQRLIKRSRSLEGSSHEAIIWLSNFQETASGKKECSEAVNILVESMIRACVSCPKYLDIIACAEDEAGKMMYKHCPSTLALSDGRTLQELFDDLSENKDALPCDDMAHSAKLSPWLPAFLEVLRENINGKKLKRHQKQVVQDFCCKVVLRLLCRFPHSGAFLHLVLHTYPNVIPSKLANYLQSWLPGGSPQPVELNVLGENSAEVKLSTFLFCENDDSSLQDTINKMFISLALPTMHDNPKENLSEAERLKGSYAVIQVVHFICFHLMQLTQLEKLTEGCVLRSQEILLFILDTATHFDQFGKKRNAGLFIDCFKVILFHPFLYQQFNPLVKGRTKSSALLTNLMMKVLKKASTCSELGPNILPFKRKFLEGLKLTTHEKDPKENITNMVDSFQLTFQDISDTLVLISDLSCSTFIVGTKENQKLSQWVQLAEHLLTRASELRTKGSPNVSEVMILPPSVVLQISNWIVYFLPNESIDVTSLLEAFMLYIKSCPQQTCHLSDQLFPCILTTFRCNAAVNNLLRWMASCMPVKDLTASLTATVNSYKTKGLEDHMHVILPLLRAVLKDNLESIKMPVCGIVYSHLRRRIEDYAVKVDRHPVWLPMNTDVVVLLMKRHMKQAEREKVCLALKERAPALTKERLYYLQLITEVLQIHQPQLLLLLLAWLGVALKKYGSASEQAVLAKPLCEAISKFLQEETQEDFKSVVESKVWQETLRIVLKFALVAKDEEQSDLACVLLQTLSTVFQKMYSPQEGHEHVPMVHSMIIQHSEYIRLMLSHNPCKFDLIQFLYILLERNPKIMESSHAPVLLSAYNASVSKTDRALLKILMMYEQCGVDLSQYRPFYWGRQGADYYAIWSQAKVNRSLDKQLRPDQLLNHLKESMVNETIANFPLHSTFKITDAETKFVGTVQVYDPSFYLPLFIYLLSPESLVVCHTFMTSGGLGITLAALSSYDDDVRAAAYTVLARYRSQLEMARGIGKEIALQFLSVMHEGIVALDGENTRLPSIITVFLAKATLHIADPFSPLNKPLVKFILAKPVLNMRTIPEFLELMHSSHVDHLAHRHWILEVVKDGIKSASDVDICMEMFVFKMLLSFYSSCLCDTKSKLFILSCIQSAISVQYGACRLVRDYSLSSWLHQSILSTKVEDSTLIDTMVRLVSKLWESLSLPSKGNPGIPHPANPAGTVFRLLLALKDKLKASVSTETLCHYVSLLSNVVPHLSAENFSVFTKDLLLSTLETISPLCPNKRQFFDLLELGCHFTDIDDTNIANSSLDNCLRTLTIQWIKHRKS</sequence>
<dbReference type="Proteomes" id="UP000515158">
    <property type="component" value="Unplaced"/>
</dbReference>
<feature type="region of interest" description="Disordered" evidence="1">
    <location>
        <begin position="79"/>
        <end position="135"/>
    </location>
</feature>
<evidence type="ECO:0000313" key="5">
    <source>
        <dbReference type="RefSeq" id="XP_034256988.1"/>
    </source>
</evidence>
<dbReference type="GO" id="GO:0005730">
    <property type="term" value="C:nucleolus"/>
    <property type="evidence" value="ECO:0007669"/>
    <property type="project" value="TreeGrafter"/>
</dbReference>
<feature type="domain" description="URB1 N-terminal" evidence="2">
    <location>
        <begin position="176"/>
        <end position="476"/>
    </location>
</feature>
<gene>
    <name evidence="5 6" type="primary">LOC117654457</name>
</gene>
<feature type="compositionally biased region" description="Polar residues" evidence="1">
    <location>
        <begin position="20"/>
        <end position="29"/>
    </location>
</feature>
<dbReference type="PANTHER" id="PTHR13500:SF0">
    <property type="entry name" value="NUCLEOLAR PRE-RIBOSOMAL-ASSOCIATED PROTEIN 1"/>
    <property type="match status" value="1"/>
</dbReference>
<dbReference type="RefSeq" id="XP_034256989.1">
    <property type="nucleotide sequence ID" value="XM_034401098.1"/>
</dbReference>
<dbReference type="Pfam" id="PF11707">
    <property type="entry name" value="Npa1"/>
    <property type="match status" value="1"/>
</dbReference>
<accession>A0A6P9AHX9</accession>
<protein>
    <submittedName>
        <fullName evidence="5 6">Uncharacterized protein LOC117654457</fullName>
    </submittedName>
</protein>
<evidence type="ECO:0000313" key="4">
    <source>
        <dbReference type="Proteomes" id="UP000515158"/>
    </source>
</evidence>
<dbReference type="RefSeq" id="XP_034256988.1">
    <property type="nucleotide sequence ID" value="XM_034401097.1"/>
</dbReference>
<dbReference type="Pfam" id="PF16201">
    <property type="entry name" value="NopRA1"/>
    <property type="match status" value="1"/>
</dbReference>
<feature type="compositionally biased region" description="Basic and acidic residues" evidence="1">
    <location>
        <begin position="79"/>
        <end position="102"/>
    </location>
</feature>
<dbReference type="GeneID" id="117654457"/>
<dbReference type="OrthoDB" id="72892at2759"/>
<feature type="region of interest" description="Disordered" evidence="1">
    <location>
        <begin position="1"/>
        <end position="39"/>
    </location>
</feature>
<organism evidence="6">
    <name type="scientific">Thrips palmi</name>
    <name type="common">Melon thrips</name>
    <dbReference type="NCBI Taxonomy" id="161013"/>
    <lineage>
        <taxon>Eukaryota</taxon>
        <taxon>Metazoa</taxon>
        <taxon>Ecdysozoa</taxon>
        <taxon>Arthropoda</taxon>
        <taxon>Hexapoda</taxon>
        <taxon>Insecta</taxon>
        <taxon>Pterygota</taxon>
        <taxon>Neoptera</taxon>
        <taxon>Paraneoptera</taxon>
        <taxon>Thysanoptera</taxon>
        <taxon>Terebrantia</taxon>
        <taxon>Thripoidea</taxon>
        <taxon>Thripidae</taxon>
        <taxon>Thrips</taxon>
    </lineage>
</organism>
<evidence type="ECO:0000256" key="1">
    <source>
        <dbReference type="SAM" id="MobiDB-lite"/>
    </source>
</evidence>
<evidence type="ECO:0000259" key="2">
    <source>
        <dbReference type="Pfam" id="PF11707"/>
    </source>
</evidence>
<dbReference type="InterPro" id="IPR039844">
    <property type="entry name" value="URB1"/>
</dbReference>
<evidence type="ECO:0000259" key="3">
    <source>
        <dbReference type="Pfam" id="PF16201"/>
    </source>
</evidence>
<evidence type="ECO:0000313" key="6">
    <source>
        <dbReference type="RefSeq" id="XP_034256989.1"/>
    </source>
</evidence>
<dbReference type="GO" id="GO:0000463">
    <property type="term" value="P:maturation of LSU-rRNA from tricistronic rRNA transcript (SSU-rRNA, 5.8S rRNA, LSU-rRNA)"/>
    <property type="evidence" value="ECO:0007669"/>
    <property type="project" value="TreeGrafter"/>
</dbReference>
<keyword evidence="4" id="KW-1185">Reference proteome</keyword>
<dbReference type="InterPro" id="IPR021714">
    <property type="entry name" value="URB1_N"/>
</dbReference>
<feature type="domain" description="URB1 C-terminal" evidence="3">
    <location>
        <begin position="1664"/>
        <end position="1856"/>
    </location>
</feature>
<dbReference type="PANTHER" id="PTHR13500">
    <property type="entry name" value="NUCLEOLAR PRERIBOSOMAL-ASSOCIATED PROTEIN 1"/>
    <property type="match status" value="1"/>
</dbReference>
<name>A0A6P9AHX9_THRPL</name>
<proteinExistence type="predicted"/>
<dbReference type="GO" id="GO:0000466">
    <property type="term" value="P:maturation of 5.8S rRNA from tricistronic rRNA transcript (SSU-rRNA, 5.8S rRNA, LSU-rRNA)"/>
    <property type="evidence" value="ECO:0007669"/>
    <property type="project" value="TreeGrafter"/>
</dbReference>